<dbReference type="PANTHER" id="PTHR12475">
    <property type="match status" value="1"/>
</dbReference>
<feature type="transmembrane region" description="Helical" evidence="1">
    <location>
        <begin position="31"/>
        <end position="51"/>
    </location>
</feature>
<keyword evidence="2" id="KW-0732">Signal</keyword>
<evidence type="ECO:0000256" key="2">
    <source>
        <dbReference type="SAM" id="SignalP"/>
    </source>
</evidence>
<dbReference type="EnsemblProtists" id="PYU1_T003308">
    <property type="protein sequence ID" value="PYU1_T003308"/>
    <property type="gene ID" value="PYU1_G003299"/>
</dbReference>
<organism evidence="3 4">
    <name type="scientific">Globisporangium ultimum (strain ATCC 200006 / CBS 805.95 / DAOM BR144)</name>
    <name type="common">Pythium ultimum</name>
    <dbReference type="NCBI Taxonomy" id="431595"/>
    <lineage>
        <taxon>Eukaryota</taxon>
        <taxon>Sar</taxon>
        <taxon>Stramenopiles</taxon>
        <taxon>Oomycota</taxon>
        <taxon>Peronosporomycetes</taxon>
        <taxon>Pythiales</taxon>
        <taxon>Pythiaceae</taxon>
        <taxon>Globisporangium</taxon>
    </lineage>
</organism>
<keyword evidence="4" id="KW-1185">Reference proteome</keyword>
<name>K3WEB7_GLOUD</name>
<evidence type="ECO:0008006" key="5">
    <source>
        <dbReference type="Google" id="ProtNLM"/>
    </source>
</evidence>
<keyword evidence="1" id="KW-0472">Membrane</keyword>
<accession>K3WEB7</accession>
<dbReference type="VEuPathDB" id="FungiDB:PYU1_G003299"/>
<dbReference type="STRING" id="431595.K3WEB7"/>
<dbReference type="EMBL" id="GL376603">
    <property type="status" value="NOT_ANNOTATED_CDS"/>
    <property type="molecule type" value="Genomic_DNA"/>
</dbReference>
<dbReference type="SUPFAM" id="SSF54637">
    <property type="entry name" value="Thioesterase/thiol ester dehydrase-isomerase"/>
    <property type="match status" value="1"/>
</dbReference>
<proteinExistence type="predicted"/>
<dbReference type="Gene3D" id="3.10.129.10">
    <property type="entry name" value="Hotdog Thioesterase"/>
    <property type="match status" value="1"/>
</dbReference>
<dbReference type="HOGENOM" id="CLU_091107_0_1_1"/>
<evidence type="ECO:0000256" key="1">
    <source>
        <dbReference type="SAM" id="Phobius"/>
    </source>
</evidence>
<dbReference type="eggNOG" id="KOG4366">
    <property type="taxonomic scope" value="Eukaryota"/>
</dbReference>
<dbReference type="AlphaFoldDB" id="K3WEB7"/>
<dbReference type="InterPro" id="IPR051490">
    <property type="entry name" value="THEM6_lcsJ_thioesterase"/>
</dbReference>
<protein>
    <recommendedName>
        <fullName evidence="5">Thioesterase domain-containing protein</fullName>
    </recommendedName>
</protein>
<reference evidence="4" key="1">
    <citation type="journal article" date="2010" name="Genome Biol.">
        <title>Genome sequence of the necrotrophic plant pathogen Pythium ultimum reveals original pathogenicity mechanisms and effector repertoire.</title>
        <authorList>
            <person name="Levesque C.A."/>
            <person name="Brouwer H."/>
            <person name="Cano L."/>
            <person name="Hamilton J.P."/>
            <person name="Holt C."/>
            <person name="Huitema E."/>
            <person name="Raffaele S."/>
            <person name="Robideau G.P."/>
            <person name="Thines M."/>
            <person name="Win J."/>
            <person name="Zerillo M.M."/>
            <person name="Beakes G.W."/>
            <person name="Boore J.L."/>
            <person name="Busam D."/>
            <person name="Dumas B."/>
            <person name="Ferriera S."/>
            <person name="Fuerstenberg S.I."/>
            <person name="Gachon C.M."/>
            <person name="Gaulin E."/>
            <person name="Govers F."/>
            <person name="Grenville-Briggs L."/>
            <person name="Horner N."/>
            <person name="Hostetler J."/>
            <person name="Jiang R.H."/>
            <person name="Johnson J."/>
            <person name="Krajaejun T."/>
            <person name="Lin H."/>
            <person name="Meijer H.J."/>
            <person name="Moore B."/>
            <person name="Morris P."/>
            <person name="Phuntmart V."/>
            <person name="Puiu D."/>
            <person name="Shetty J."/>
            <person name="Stajich J.E."/>
            <person name="Tripathy S."/>
            <person name="Wawra S."/>
            <person name="van West P."/>
            <person name="Whitty B.R."/>
            <person name="Coutinho P.M."/>
            <person name="Henrissat B."/>
            <person name="Martin F."/>
            <person name="Thomas P.D."/>
            <person name="Tyler B.M."/>
            <person name="De Vries R.P."/>
            <person name="Kamoun S."/>
            <person name="Yandell M."/>
            <person name="Tisserat N."/>
            <person name="Buell C.R."/>
        </authorList>
    </citation>
    <scope>NUCLEOTIDE SEQUENCE</scope>
    <source>
        <strain evidence="4">DAOM:BR144</strain>
    </source>
</reference>
<feature type="chain" id="PRO_5003870941" description="Thioesterase domain-containing protein" evidence="2">
    <location>
        <begin position="20"/>
        <end position="244"/>
    </location>
</feature>
<dbReference type="Pfam" id="PF13279">
    <property type="entry name" value="4HBT_2"/>
    <property type="match status" value="1"/>
</dbReference>
<sequence length="244" mass="27397">MARKAVAFALLTCPPVAVALLSLLVFQTSRPVALTVGFLSAFMFCDMWYFLRMVAHSLSLLIHDMKVGRGAAQPDEPRRHLFAVSKLRGRILLNDIDRNGHCNNARYFRECGFGRRDLWQHNGIWAIVTANGGNLVVGSQTVRYRRELSFGEAYTLESRVLGWDDRAFYVEHRFVTQPKGKKFINAIIIVKNTVLGSLGPEKLVAKLPNLQGDEQVRPNTPSDVAAWIDSNNISSKLLRAESIK</sequence>
<evidence type="ECO:0000313" key="4">
    <source>
        <dbReference type="Proteomes" id="UP000019132"/>
    </source>
</evidence>
<feature type="signal peptide" evidence="2">
    <location>
        <begin position="1"/>
        <end position="19"/>
    </location>
</feature>
<dbReference type="InterPro" id="IPR029069">
    <property type="entry name" value="HotDog_dom_sf"/>
</dbReference>
<reference evidence="3" key="3">
    <citation type="submission" date="2015-02" db="UniProtKB">
        <authorList>
            <consortium name="EnsemblProtists"/>
        </authorList>
    </citation>
    <scope>IDENTIFICATION</scope>
    <source>
        <strain evidence="3">DAOM BR144</strain>
    </source>
</reference>
<dbReference type="OMA" id="MEHRFLR"/>
<dbReference type="PANTHER" id="PTHR12475:SF4">
    <property type="entry name" value="PROTEIN THEM6"/>
    <property type="match status" value="1"/>
</dbReference>
<keyword evidence="1" id="KW-0812">Transmembrane</keyword>
<evidence type="ECO:0000313" key="3">
    <source>
        <dbReference type="EnsemblProtists" id="PYU1_T003308"/>
    </source>
</evidence>
<dbReference type="Proteomes" id="UP000019132">
    <property type="component" value="Unassembled WGS sequence"/>
</dbReference>
<dbReference type="CDD" id="cd00586">
    <property type="entry name" value="4HBT"/>
    <property type="match status" value="1"/>
</dbReference>
<dbReference type="InParanoid" id="K3WEB7"/>
<keyword evidence="1" id="KW-1133">Transmembrane helix</keyword>
<reference evidence="4" key="2">
    <citation type="submission" date="2010-04" db="EMBL/GenBank/DDBJ databases">
        <authorList>
            <person name="Buell R."/>
            <person name="Hamilton J."/>
            <person name="Hostetler J."/>
        </authorList>
    </citation>
    <scope>NUCLEOTIDE SEQUENCE [LARGE SCALE GENOMIC DNA]</scope>
    <source>
        <strain evidence="4">DAOM:BR144</strain>
    </source>
</reference>